<dbReference type="AlphaFoldDB" id="A0AAV1TF61"/>
<evidence type="ECO:0000256" key="1">
    <source>
        <dbReference type="SAM" id="Coils"/>
    </source>
</evidence>
<evidence type="ECO:0000256" key="2">
    <source>
        <dbReference type="SAM" id="MobiDB-lite"/>
    </source>
</evidence>
<gene>
    <name evidence="3" type="ORF">PM001_LOCUS4769</name>
</gene>
<accession>A0AAV1TF61</accession>
<evidence type="ECO:0000313" key="4">
    <source>
        <dbReference type="Proteomes" id="UP001162060"/>
    </source>
</evidence>
<name>A0AAV1TF61_9STRA</name>
<keyword evidence="1" id="KW-0175">Coiled coil</keyword>
<protein>
    <submittedName>
        <fullName evidence="3">Uncharacterized protein</fullName>
    </submittedName>
</protein>
<feature type="region of interest" description="Disordered" evidence="2">
    <location>
        <begin position="216"/>
        <end position="242"/>
    </location>
</feature>
<proteinExistence type="predicted"/>
<comment type="caution">
    <text evidence="3">The sequence shown here is derived from an EMBL/GenBank/DDBJ whole genome shotgun (WGS) entry which is preliminary data.</text>
</comment>
<feature type="region of interest" description="Disordered" evidence="2">
    <location>
        <begin position="1"/>
        <end position="67"/>
    </location>
</feature>
<sequence length="242" mass="26030">MTNEWFDPGANKKKGDVRPADVPASRATGPAVKLPKHPQFNKDGGQSTTVNSSPPPSASSKADTQRTLAIRELDHILSGAHEEVAEPAPIESGVDSALPSTNLKEATLRAVRSQVATAQKTVEELNLAAEEKKRAADTTKSCYFAAHAQALEVAIATEKTSNREPTSPEEGSEKLLRMEYEYRTAGATANRANADATIAAKTLETLTRRLANITPKPKLCPRYGPTRGYTTSRDAYGACRKK</sequence>
<dbReference type="EMBL" id="CAKLBY020000039">
    <property type="protein sequence ID" value="CAK7913486.1"/>
    <property type="molecule type" value="Genomic_DNA"/>
</dbReference>
<organism evidence="3 4">
    <name type="scientific">Peronospora matthiolae</name>
    <dbReference type="NCBI Taxonomy" id="2874970"/>
    <lineage>
        <taxon>Eukaryota</taxon>
        <taxon>Sar</taxon>
        <taxon>Stramenopiles</taxon>
        <taxon>Oomycota</taxon>
        <taxon>Peronosporomycetes</taxon>
        <taxon>Peronosporales</taxon>
        <taxon>Peronosporaceae</taxon>
        <taxon>Peronospora</taxon>
    </lineage>
</organism>
<evidence type="ECO:0000313" key="3">
    <source>
        <dbReference type="EMBL" id="CAK7913486.1"/>
    </source>
</evidence>
<reference evidence="3" key="1">
    <citation type="submission" date="2024-01" db="EMBL/GenBank/DDBJ databases">
        <authorList>
            <person name="Webb A."/>
        </authorList>
    </citation>
    <scope>NUCLEOTIDE SEQUENCE</scope>
    <source>
        <strain evidence="3">Pm1</strain>
    </source>
</reference>
<dbReference type="Proteomes" id="UP001162060">
    <property type="component" value="Unassembled WGS sequence"/>
</dbReference>
<feature type="coiled-coil region" evidence="1">
    <location>
        <begin position="108"/>
        <end position="135"/>
    </location>
</feature>